<dbReference type="PROSITE" id="PS51257">
    <property type="entry name" value="PROKAR_LIPOPROTEIN"/>
    <property type="match status" value="1"/>
</dbReference>
<reference evidence="3" key="1">
    <citation type="submission" date="2020-10" db="EMBL/GenBank/DDBJ databases">
        <authorList>
            <person name="Gilroy R."/>
        </authorList>
    </citation>
    <scope>NUCLEOTIDE SEQUENCE</scope>
    <source>
        <strain evidence="3">USAMLcec3-3695</strain>
    </source>
</reference>
<dbReference type="EMBL" id="DVNB01000002">
    <property type="protein sequence ID" value="HIU56230.1"/>
    <property type="molecule type" value="Genomic_DNA"/>
</dbReference>
<evidence type="ECO:0000313" key="3">
    <source>
        <dbReference type="EMBL" id="HIU56230.1"/>
    </source>
</evidence>
<sequence>MRKIFSIAVAALLAASLAGCVSNSEYEALRKENELLREAADSEDVSSETPATNDSETQTGSSTQEYGIGEPITIQTDHGDYSVAVLSASKSRELNEDGNYTLIVSYEIENISYDYSDQSDQFSMPWSNSRNAIIVSDEDRNILEYYDIAGPKEVHTPKNVPIGYKEQGSYAYFPVTPNVYPENVDVQVCKDAMPVGIVTVPVVD</sequence>
<evidence type="ECO:0000256" key="1">
    <source>
        <dbReference type="SAM" id="MobiDB-lite"/>
    </source>
</evidence>
<feature type="region of interest" description="Disordered" evidence="1">
    <location>
        <begin position="38"/>
        <end position="67"/>
    </location>
</feature>
<protein>
    <recommendedName>
        <fullName evidence="5">DUF4352 domain-containing protein</fullName>
    </recommendedName>
</protein>
<keyword evidence="2" id="KW-0732">Signal</keyword>
<evidence type="ECO:0000256" key="2">
    <source>
        <dbReference type="SAM" id="SignalP"/>
    </source>
</evidence>
<name>A0A9D1M9C6_9FIRM</name>
<organism evidence="3 4">
    <name type="scientific">Candidatus Ornithomonoglobus merdipullorum</name>
    <dbReference type="NCBI Taxonomy" id="2840895"/>
    <lineage>
        <taxon>Bacteria</taxon>
        <taxon>Bacillati</taxon>
        <taxon>Bacillota</taxon>
        <taxon>Clostridia</taxon>
        <taxon>Candidatus Ornithomonoglobus</taxon>
    </lineage>
</organism>
<feature type="compositionally biased region" description="Polar residues" evidence="1">
    <location>
        <begin position="47"/>
        <end position="65"/>
    </location>
</feature>
<accession>A0A9D1M9C6</accession>
<gene>
    <name evidence="3" type="ORF">IAA61_00290</name>
</gene>
<feature type="signal peptide" evidence="2">
    <location>
        <begin position="1"/>
        <end position="20"/>
    </location>
</feature>
<comment type="caution">
    <text evidence="3">The sequence shown here is derived from an EMBL/GenBank/DDBJ whole genome shotgun (WGS) entry which is preliminary data.</text>
</comment>
<feature type="chain" id="PRO_5039439398" description="DUF4352 domain-containing protein" evidence="2">
    <location>
        <begin position="21"/>
        <end position="204"/>
    </location>
</feature>
<proteinExistence type="predicted"/>
<dbReference type="Proteomes" id="UP000824109">
    <property type="component" value="Unassembled WGS sequence"/>
</dbReference>
<evidence type="ECO:0008006" key="5">
    <source>
        <dbReference type="Google" id="ProtNLM"/>
    </source>
</evidence>
<evidence type="ECO:0000313" key="4">
    <source>
        <dbReference type="Proteomes" id="UP000824109"/>
    </source>
</evidence>
<dbReference type="AlphaFoldDB" id="A0A9D1M9C6"/>
<reference evidence="3" key="2">
    <citation type="journal article" date="2021" name="PeerJ">
        <title>Extensive microbial diversity within the chicken gut microbiome revealed by metagenomics and culture.</title>
        <authorList>
            <person name="Gilroy R."/>
            <person name="Ravi A."/>
            <person name="Getino M."/>
            <person name="Pursley I."/>
            <person name="Horton D.L."/>
            <person name="Alikhan N.F."/>
            <person name="Baker D."/>
            <person name="Gharbi K."/>
            <person name="Hall N."/>
            <person name="Watson M."/>
            <person name="Adriaenssens E.M."/>
            <person name="Foster-Nyarko E."/>
            <person name="Jarju S."/>
            <person name="Secka A."/>
            <person name="Antonio M."/>
            <person name="Oren A."/>
            <person name="Chaudhuri R.R."/>
            <person name="La Ragione R."/>
            <person name="Hildebrand F."/>
            <person name="Pallen M.J."/>
        </authorList>
    </citation>
    <scope>NUCLEOTIDE SEQUENCE</scope>
    <source>
        <strain evidence="3">USAMLcec3-3695</strain>
    </source>
</reference>